<dbReference type="InterPro" id="IPR003000">
    <property type="entry name" value="Sirtuin"/>
</dbReference>
<dbReference type="GO" id="GO:0036054">
    <property type="term" value="F:protein-malonyllysine demalonylase activity"/>
    <property type="evidence" value="ECO:0007669"/>
    <property type="project" value="InterPro"/>
</dbReference>
<dbReference type="PANTHER" id="PTHR11085">
    <property type="entry name" value="NAD-DEPENDENT PROTEIN DEACYLASE SIRTUIN-5, MITOCHONDRIAL-RELATED"/>
    <property type="match status" value="1"/>
</dbReference>
<dbReference type="InterPro" id="IPR027546">
    <property type="entry name" value="Sirtuin_class_III"/>
</dbReference>
<dbReference type="InterPro" id="IPR026591">
    <property type="entry name" value="Sirtuin_cat_small_dom_sf"/>
</dbReference>
<dbReference type="Gene3D" id="3.30.1600.10">
    <property type="entry name" value="SIR2/SIRT2 'Small Domain"/>
    <property type="match status" value="1"/>
</dbReference>
<evidence type="ECO:0000256" key="1">
    <source>
        <dbReference type="ARBA" id="ARBA00022679"/>
    </source>
</evidence>
<evidence type="ECO:0000259" key="5">
    <source>
        <dbReference type="PROSITE" id="PS50305"/>
    </source>
</evidence>
<feature type="binding site" evidence="3">
    <location>
        <begin position="169"/>
        <end position="171"/>
    </location>
    <ligand>
        <name>NAD(+)</name>
        <dbReference type="ChEBI" id="CHEBI:57540"/>
    </ligand>
</feature>
<dbReference type="RefSeq" id="WP_115809350.1">
    <property type="nucleotide sequence ID" value="NZ_QREI01000003.1"/>
</dbReference>
<comment type="caution">
    <text evidence="3 4">Lacks conserved residue(s) required for the propagation of feature annotation.</text>
</comment>
<comment type="caution">
    <text evidence="6">The sequence shown here is derived from an EMBL/GenBank/DDBJ whole genome shotgun (WGS) entry which is preliminary data.</text>
</comment>
<dbReference type="OrthoDB" id="9800582at2"/>
<dbReference type="Gene3D" id="3.40.50.1220">
    <property type="entry name" value="TPP-binding domain"/>
    <property type="match status" value="1"/>
</dbReference>
<protein>
    <recommendedName>
        <fullName evidence="3">NAD-dependent protein deacylase</fullName>
        <ecNumber evidence="3">2.3.1.286</ecNumber>
    </recommendedName>
    <alternativeName>
        <fullName evidence="3">Regulatory protein SIR2 homolog</fullName>
    </alternativeName>
</protein>
<dbReference type="Proteomes" id="UP000256919">
    <property type="component" value="Unassembled WGS sequence"/>
</dbReference>
<dbReference type="CDD" id="cd01412">
    <property type="entry name" value="SIRT5_Af1_CobB"/>
    <property type="match status" value="1"/>
</dbReference>
<evidence type="ECO:0000313" key="6">
    <source>
        <dbReference type="EMBL" id="REE24963.1"/>
    </source>
</evidence>
<dbReference type="SUPFAM" id="SSF52467">
    <property type="entry name" value="DHS-like NAD/FAD-binding domain"/>
    <property type="match status" value="1"/>
</dbReference>
<feature type="binding site" evidence="3">
    <location>
        <position position="53"/>
    </location>
    <ligand>
        <name>substrate</name>
    </ligand>
</feature>
<dbReference type="EC" id="2.3.1.286" evidence="3"/>
<gene>
    <name evidence="3" type="primary">cobB</name>
    <name evidence="6" type="ORF">DFQ09_103270</name>
</gene>
<name>A0A3D9MXU2_9FLAO</name>
<keyword evidence="2 3" id="KW-0520">NAD</keyword>
<feature type="binding site" evidence="3">
    <location>
        <begin position="9"/>
        <end position="28"/>
    </location>
    <ligand>
        <name>NAD(+)</name>
        <dbReference type="ChEBI" id="CHEBI:57540"/>
    </ligand>
</feature>
<feature type="domain" description="Deacetylase sirtuin-type" evidence="5">
    <location>
        <begin position="1"/>
        <end position="226"/>
    </location>
</feature>
<dbReference type="InterPro" id="IPR050134">
    <property type="entry name" value="NAD-dep_sirtuin_deacylases"/>
</dbReference>
<keyword evidence="7" id="KW-1185">Reference proteome</keyword>
<dbReference type="PANTHER" id="PTHR11085:SF4">
    <property type="entry name" value="NAD-DEPENDENT PROTEIN DEACYLASE"/>
    <property type="match status" value="1"/>
</dbReference>
<evidence type="ECO:0000256" key="3">
    <source>
        <dbReference type="HAMAP-Rule" id="MF_01121"/>
    </source>
</evidence>
<dbReference type="AlphaFoldDB" id="A0A3D9MXU2"/>
<evidence type="ECO:0000313" key="7">
    <source>
        <dbReference type="Proteomes" id="UP000256919"/>
    </source>
</evidence>
<dbReference type="HAMAP" id="MF_01121">
    <property type="entry name" value="Sirtuin_ClassIII"/>
    <property type="match status" value="1"/>
</dbReference>
<keyword evidence="1" id="KW-0808">Transferase</keyword>
<accession>A0A3D9MXU2</accession>
<evidence type="ECO:0000256" key="4">
    <source>
        <dbReference type="PROSITE-ProRule" id="PRU00236"/>
    </source>
</evidence>
<feature type="active site" description="Proton acceptor" evidence="3">
    <location>
        <position position="104"/>
    </location>
</feature>
<organism evidence="6 7">
    <name type="scientific">Winogradskyella pacifica</name>
    <dbReference type="NCBI Taxonomy" id="664642"/>
    <lineage>
        <taxon>Bacteria</taxon>
        <taxon>Pseudomonadati</taxon>
        <taxon>Bacteroidota</taxon>
        <taxon>Flavobacteriia</taxon>
        <taxon>Flavobacteriales</taxon>
        <taxon>Flavobacteriaceae</taxon>
        <taxon>Winogradskyella</taxon>
    </lineage>
</organism>
<feature type="binding site" evidence="3">
    <location>
        <begin position="86"/>
        <end position="89"/>
    </location>
    <ligand>
        <name>NAD(+)</name>
        <dbReference type="ChEBI" id="CHEBI:57540"/>
    </ligand>
</feature>
<comment type="function">
    <text evidence="3">NAD-dependent lysine deacetylase and desuccinylase that specifically removes acetyl and succinyl groups on target proteins. Modulates the activities of several proteins which are inactive in their acylated form.</text>
</comment>
<comment type="subcellular location">
    <subcellularLocation>
        <location evidence="3">Cytoplasm</location>
    </subcellularLocation>
</comment>
<feature type="binding site" evidence="3">
    <location>
        <position position="212"/>
    </location>
    <ligand>
        <name>NAD(+)</name>
        <dbReference type="ChEBI" id="CHEBI:57540"/>
    </ligand>
</feature>
<keyword evidence="3" id="KW-0963">Cytoplasm</keyword>
<sequence>MKHIVVLTGAGMSAESGIKTFRDADGLWEGHDVMEVATPEGFKRNPELVLNFYNARRKQLNEVEPNQAHKDLARLENNYKVSIITQNVDDLHERAGSSNVIHLHGELRKIRSTKNENDIKVWTEDIHLGDNCESGYQLRPHIVWFGEAVPMIDKAVEICQQADILVIIGTSMQVYPAAGLLDFAPTQTPIYYIDPKPAMDKNGKVHIIAESATEGVKTLLHLLENATQN</sequence>
<dbReference type="InterPro" id="IPR026590">
    <property type="entry name" value="Ssirtuin_cat_dom"/>
</dbReference>
<dbReference type="InterPro" id="IPR029035">
    <property type="entry name" value="DHS-like_NAD/FAD-binding_dom"/>
</dbReference>
<dbReference type="EMBL" id="QREI01000003">
    <property type="protein sequence ID" value="REE24963.1"/>
    <property type="molecule type" value="Genomic_DNA"/>
</dbReference>
<dbReference type="GO" id="GO:0036055">
    <property type="term" value="F:protein-succinyllysine desuccinylase activity"/>
    <property type="evidence" value="ECO:0007669"/>
    <property type="project" value="UniProtKB-UniRule"/>
</dbReference>
<proteinExistence type="inferred from homology"/>
<comment type="similarity">
    <text evidence="3">Belongs to the sirtuin family. Class III subfamily.</text>
</comment>
<dbReference type="GO" id="GO:0070403">
    <property type="term" value="F:NAD+ binding"/>
    <property type="evidence" value="ECO:0007669"/>
    <property type="project" value="UniProtKB-UniRule"/>
</dbReference>
<comment type="domain">
    <text evidence="3">2 residues (Tyr-53 and Arg-56) present in a large hydrophobic pocket are probably involved in substrate specificity. They are important for desuccinylation activity, but dispensable for deacetylation activity.</text>
</comment>
<comment type="catalytic activity">
    <reaction evidence="3">
        <text>N(6)-succinyl-L-lysyl-[protein] + NAD(+) + H2O = 2''-O-succinyl-ADP-D-ribose + nicotinamide + L-lysyl-[protein]</text>
        <dbReference type="Rhea" id="RHEA:47668"/>
        <dbReference type="Rhea" id="RHEA-COMP:9752"/>
        <dbReference type="Rhea" id="RHEA-COMP:11877"/>
        <dbReference type="ChEBI" id="CHEBI:15377"/>
        <dbReference type="ChEBI" id="CHEBI:17154"/>
        <dbReference type="ChEBI" id="CHEBI:29969"/>
        <dbReference type="ChEBI" id="CHEBI:57540"/>
        <dbReference type="ChEBI" id="CHEBI:87830"/>
        <dbReference type="ChEBI" id="CHEBI:87832"/>
    </reaction>
</comment>
<feature type="binding site" evidence="3">
    <location>
        <position position="56"/>
    </location>
    <ligand>
        <name>substrate</name>
    </ligand>
</feature>
<dbReference type="GO" id="GO:0017136">
    <property type="term" value="F:histone deacetylase activity, NAD-dependent"/>
    <property type="evidence" value="ECO:0007669"/>
    <property type="project" value="TreeGrafter"/>
</dbReference>
<evidence type="ECO:0000256" key="2">
    <source>
        <dbReference type="ARBA" id="ARBA00023027"/>
    </source>
</evidence>
<dbReference type="PROSITE" id="PS50305">
    <property type="entry name" value="SIRTUIN"/>
    <property type="match status" value="1"/>
</dbReference>
<comment type="catalytic activity">
    <reaction evidence="3">
        <text>N(6)-acetyl-L-lysyl-[protein] + NAD(+) + H2O = 2''-O-acetyl-ADP-D-ribose + nicotinamide + L-lysyl-[protein]</text>
        <dbReference type="Rhea" id="RHEA:43636"/>
        <dbReference type="Rhea" id="RHEA-COMP:9752"/>
        <dbReference type="Rhea" id="RHEA-COMP:10731"/>
        <dbReference type="ChEBI" id="CHEBI:15377"/>
        <dbReference type="ChEBI" id="CHEBI:17154"/>
        <dbReference type="ChEBI" id="CHEBI:29969"/>
        <dbReference type="ChEBI" id="CHEBI:57540"/>
        <dbReference type="ChEBI" id="CHEBI:61930"/>
        <dbReference type="ChEBI" id="CHEBI:83767"/>
        <dbReference type="EC" id="2.3.1.286"/>
    </reaction>
</comment>
<reference evidence="6 7" key="1">
    <citation type="submission" date="2018-07" db="EMBL/GenBank/DDBJ databases">
        <title>Genomic Encyclopedia of Type Strains, Phase III (KMG-III): the genomes of soil and plant-associated and newly described type strains.</title>
        <authorList>
            <person name="Whitman W."/>
        </authorList>
    </citation>
    <scope>NUCLEOTIDE SEQUENCE [LARGE SCALE GENOMIC DNA]</scope>
    <source>
        <strain evidence="6 7">CECT 7948</strain>
    </source>
</reference>
<dbReference type="Pfam" id="PF02146">
    <property type="entry name" value="SIR2"/>
    <property type="match status" value="1"/>
</dbReference>
<dbReference type="GO" id="GO:0005737">
    <property type="term" value="C:cytoplasm"/>
    <property type="evidence" value="ECO:0007669"/>
    <property type="project" value="UniProtKB-SubCell"/>
</dbReference>